<dbReference type="EMBL" id="KV448375">
    <property type="protein sequence ID" value="OAX37060.1"/>
    <property type="molecule type" value="Genomic_DNA"/>
</dbReference>
<evidence type="ECO:0000313" key="2">
    <source>
        <dbReference type="EMBL" id="OAX37060.1"/>
    </source>
</evidence>
<keyword evidence="3" id="KW-1185">Reference proteome</keyword>
<organism evidence="2 3">
    <name type="scientific">Rhizopogon vinicolor AM-OR11-026</name>
    <dbReference type="NCBI Taxonomy" id="1314800"/>
    <lineage>
        <taxon>Eukaryota</taxon>
        <taxon>Fungi</taxon>
        <taxon>Dikarya</taxon>
        <taxon>Basidiomycota</taxon>
        <taxon>Agaricomycotina</taxon>
        <taxon>Agaricomycetes</taxon>
        <taxon>Agaricomycetidae</taxon>
        <taxon>Boletales</taxon>
        <taxon>Suillineae</taxon>
        <taxon>Rhizopogonaceae</taxon>
        <taxon>Rhizopogon</taxon>
    </lineage>
</organism>
<evidence type="ECO:0000256" key="1">
    <source>
        <dbReference type="SAM" id="MobiDB-lite"/>
    </source>
</evidence>
<dbReference type="OrthoDB" id="10432688at2759"/>
<accession>A0A1B7MWS5</accession>
<reference evidence="2 3" key="1">
    <citation type="submission" date="2016-06" db="EMBL/GenBank/DDBJ databases">
        <title>Comparative genomics of the ectomycorrhizal sister species Rhizopogon vinicolor and Rhizopogon vesiculosus (Basidiomycota: Boletales) reveals a divergence of the mating type B locus.</title>
        <authorList>
            <consortium name="DOE Joint Genome Institute"/>
            <person name="Mujic A.B."/>
            <person name="Kuo A."/>
            <person name="Tritt A."/>
            <person name="Lipzen A."/>
            <person name="Chen C."/>
            <person name="Johnson J."/>
            <person name="Sharma A."/>
            <person name="Barry K."/>
            <person name="Grigoriev I.V."/>
            <person name="Spatafora J.W."/>
        </authorList>
    </citation>
    <scope>NUCLEOTIDE SEQUENCE [LARGE SCALE GENOMIC DNA]</scope>
    <source>
        <strain evidence="2 3">AM-OR11-026</strain>
    </source>
</reference>
<dbReference type="Proteomes" id="UP000092154">
    <property type="component" value="Unassembled WGS sequence"/>
</dbReference>
<gene>
    <name evidence="2" type="ORF">K503DRAFT_258860</name>
</gene>
<evidence type="ECO:0000313" key="3">
    <source>
        <dbReference type="Proteomes" id="UP000092154"/>
    </source>
</evidence>
<dbReference type="InParanoid" id="A0A1B7MWS5"/>
<dbReference type="AlphaFoldDB" id="A0A1B7MWS5"/>
<protein>
    <submittedName>
        <fullName evidence="2">Uncharacterized protein</fullName>
    </submittedName>
</protein>
<name>A0A1B7MWS5_9AGAM</name>
<proteinExistence type="predicted"/>
<dbReference type="STRING" id="1314800.A0A1B7MWS5"/>
<sequence>MRCFSEDVWDENSGYHEVLEMEGARLRDRSEQAETGDHESDTSDKSPIEEELGFFIVFDVINLYYLQASIPKSKQSVPSVDDNVRG</sequence>
<feature type="region of interest" description="Disordered" evidence="1">
    <location>
        <begin position="22"/>
        <end position="47"/>
    </location>
</feature>